<proteinExistence type="predicted"/>
<evidence type="ECO:0000313" key="6">
    <source>
        <dbReference type="EMBL" id="QQR29076.1"/>
    </source>
</evidence>
<evidence type="ECO:0000259" key="4">
    <source>
        <dbReference type="PROSITE" id="PS51118"/>
    </source>
</evidence>
<feature type="domain" description="HTH hxlR-type" evidence="4">
    <location>
        <begin position="11"/>
        <end position="109"/>
    </location>
</feature>
<dbReference type="InterPro" id="IPR002577">
    <property type="entry name" value="HTH_HxlR"/>
</dbReference>
<evidence type="ECO:0000313" key="7">
    <source>
        <dbReference type="Proteomes" id="UP000196710"/>
    </source>
</evidence>
<dbReference type="Gene3D" id="1.10.10.10">
    <property type="entry name" value="Winged helix-like DNA-binding domain superfamily/Winged helix DNA-binding domain"/>
    <property type="match status" value="1"/>
</dbReference>
<protein>
    <submittedName>
        <fullName evidence="5 6">Transcriptional regulator</fullName>
    </submittedName>
</protein>
<keyword evidence="1" id="KW-0805">Transcription regulation</keyword>
<dbReference type="EMBL" id="CP021422">
    <property type="protein sequence ID" value="ASB39786.1"/>
    <property type="molecule type" value="Genomic_DNA"/>
</dbReference>
<dbReference type="CDD" id="cd00090">
    <property type="entry name" value="HTH_ARSR"/>
    <property type="match status" value="1"/>
</dbReference>
<dbReference type="PANTHER" id="PTHR33204:SF29">
    <property type="entry name" value="TRANSCRIPTIONAL REGULATOR"/>
    <property type="match status" value="1"/>
</dbReference>
<dbReference type="GO" id="GO:0003677">
    <property type="term" value="F:DNA binding"/>
    <property type="evidence" value="ECO:0007669"/>
    <property type="project" value="UniProtKB-KW"/>
</dbReference>
<keyword evidence="7" id="KW-1185">Reference proteome</keyword>
<dbReference type="KEGG" id="amur:ADH66_03435"/>
<dbReference type="Proteomes" id="UP000596035">
    <property type="component" value="Chromosome"/>
</dbReference>
<evidence type="ECO:0000256" key="1">
    <source>
        <dbReference type="ARBA" id="ARBA00023015"/>
    </source>
</evidence>
<dbReference type="PROSITE" id="PS51118">
    <property type="entry name" value="HTH_HXLR"/>
    <property type="match status" value="1"/>
</dbReference>
<reference evidence="6 8" key="3">
    <citation type="submission" date="2020-11" db="EMBL/GenBank/DDBJ databases">
        <title>Closed and high quality bacterial genomes of the OMM12 community.</title>
        <authorList>
            <person name="Marbouty M."/>
            <person name="Lamy-Besnier Q."/>
            <person name="Debarbieux L."/>
            <person name="Koszul R."/>
        </authorList>
    </citation>
    <scope>NUCLEOTIDE SEQUENCE [LARGE SCALE GENOMIC DNA]</scope>
    <source>
        <strain evidence="6 8">KB18</strain>
    </source>
</reference>
<dbReference type="Pfam" id="PF01638">
    <property type="entry name" value="HxlR"/>
    <property type="match status" value="1"/>
</dbReference>
<dbReference type="PANTHER" id="PTHR33204">
    <property type="entry name" value="TRANSCRIPTIONAL REGULATOR, MARR FAMILY"/>
    <property type="match status" value="1"/>
</dbReference>
<reference evidence="5" key="1">
    <citation type="journal article" date="2017" name="Genome Announc.">
        <title>High-Quality Whole-Genome Sequences of the Oligo-Mouse-Microbiota Bacterial Community.</title>
        <authorList>
            <person name="Garzetti D."/>
            <person name="Brugiroux S."/>
            <person name="Bunk B."/>
            <person name="Pukall R."/>
            <person name="McCoy K.D."/>
            <person name="Macpherson A.J."/>
            <person name="Stecher B."/>
        </authorList>
    </citation>
    <scope>NUCLEOTIDE SEQUENCE</scope>
    <source>
        <strain evidence="5">KB18</strain>
    </source>
</reference>
<dbReference type="InterPro" id="IPR011991">
    <property type="entry name" value="ArsR-like_HTH"/>
</dbReference>
<dbReference type="RefSeq" id="WP_066535656.1">
    <property type="nucleotide sequence ID" value="NZ_CP021422.1"/>
</dbReference>
<evidence type="ECO:0000256" key="2">
    <source>
        <dbReference type="ARBA" id="ARBA00023125"/>
    </source>
</evidence>
<keyword evidence="2" id="KW-0238">DNA-binding</keyword>
<dbReference type="AlphaFoldDB" id="A0A1Z2XMX4"/>
<dbReference type="Proteomes" id="UP000196710">
    <property type="component" value="Chromosome"/>
</dbReference>
<dbReference type="InterPro" id="IPR036388">
    <property type="entry name" value="WH-like_DNA-bd_sf"/>
</dbReference>
<name>A0A1Z2XMX4_9FIRM</name>
<evidence type="ECO:0000313" key="5">
    <source>
        <dbReference type="EMBL" id="ASB39786.1"/>
    </source>
</evidence>
<dbReference type="EMBL" id="CP065321">
    <property type="protein sequence ID" value="QQR29076.1"/>
    <property type="molecule type" value="Genomic_DNA"/>
</dbReference>
<organism evidence="6 8">
    <name type="scientific">Acutalibacter muris</name>
    <dbReference type="NCBI Taxonomy" id="1796620"/>
    <lineage>
        <taxon>Bacteria</taxon>
        <taxon>Bacillati</taxon>
        <taxon>Bacillota</taxon>
        <taxon>Clostridia</taxon>
        <taxon>Eubacteriales</taxon>
        <taxon>Acutalibacteraceae</taxon>
        <taxon>Acutalibacter</taxon>
    </lineage>
</organism>
<dbReference type="SUPFAM" id="SSF46785">
    <property type="entry name" value="Winged helix' DNA-binding domain"/>
    <property type="match status" value="1"/>
</dbReference>
<keyword evidence="3" id="KW-0804">Transcription</keyword>
<evidence type="ECO:0000313" key="8">
    <source>
        <dbReference type="Proteomes" id="UP000596035"/>
    </source>
</evidence>
<gene>
    <name evidence="5" type="ORF">ADH66_03435</name>
    <name evidence="6" type="ORF">I5Q82_13490</name>
</gene>
<accession>A0A1Z2XMX4</accession>
<reference evidence="7" key="2">
    <citation type="submission" date="2017-05" db="EMBL/GenBank/DDBJ databases">
        <title>Improved OligoMM genomes.</title>
        <authorList>
            <person name="Garzetti D."/>
        </authorList>
    </citation>
    <scope>NUCLEOTIDE SEQUENCE [LARGE SCALE GENOMIC DNA]</scope>
    <source>
        <strain evidence="7">KB18</strain>
    </source>
</reference>
<dbReference type="InterPro" id="IPR036390">
    <property type="entry name" value="WH_DNA-bd_sf"/>
</dbReference>
<sequence length="123" mass="13775">MAKSIAVTEQCPMEIGLNVLSGKWKLKILWQVSKGAVRFNELQRRLGKITTKTLTQQLRELEEQKILARTVYPDNPPKVEYTLTDLGQSIHPVLKSLCDWGTAYQAAIPPINDLGELLTDAAD</sequence>
<evidence type="ECO:0000256" key="3">
    <source>
        <dbReference type="ARBA" id="ARBA00023163"/>
    </source>
</evidence>